<dbReference type="PANTHER" id="PTHR43459">
    <property type="entry name" value="ENOYL-COA HYDRATASE"/>
    <property type="match status" value="1"/>
</dbReference>
<dbReference type="Gene3D" id="3.90.226.10">
    <property type="entry name" value="2-enoyl-CoA Hydratase, Chain A, domain 1"/>
    <property type="match status" value="1"/>
</dbReference>
<gene>
    <name evidence="3" type="ORF">ACFFJG_04860</name>
</gene>
<evidence type="ECO:0000256" key="1">
    <source>
        <dbReference type="ARBA" id="ARBA00005254"/>
    </source>
</evidence>
<evidence type="ECO:0000256" key="2">
    <source>
        <dbReference type="SAM" id="MobiDB-lite"/>
    </source>
</evidence>
<dbReference type="Proteomes" id="UP001589698">
    <property type="component" value="Unassembled WGS sequence"/>
</dbReference>
<dbReference type="InterPro" id="IPR029045">
    <property type="entry name" value="ClpP/crotonase-like_dom_sf"/>
</dbReference>
<comment type="caution">
    <text evidence="3">The sequence shown here is derived from an EMBL/GenBank/DDBJ whole genome shotgun (WGS) entry which is preliminary data.</text>
</comment>
<comment type="similarity">
    <text evidence="1">Belongs to the enoyl-CoA hydratase/isomerase family.</text>
</comment>
<dbReference type="InterPro" id="IPR001753">
    <property type="entry name" value="Enoyl-CoA_hydra/iso"/>
</dbReference>
<accession>A0ABV6DYJ8</accession>
<feature type="region of interest" description="Disordered" evidence="2">
    <location>
        <begin position="1"/>
        <end position="23"/>
    </location>
</feature>
<dbReference type="PANTHER" id="PTHR43459:SF1">
    <property type="entry name" value="EG:BACN32G11.4 PROTEIN"/>
    <property type="match status" value="1"/>
</dbReference>
<dbReference type="RefSeq" id="WP_378517471.1">
    <property type="nucleotide sequence ID" value="NZ_JBHLXH010000001.1"/>
</dbReference>
<reference evidence="3 4" key="1">
    <citation type="submission" date="2024-09" db="EMBL/GenBank/DDBJ databases">
        <authorList>
            <person name="Sun Q."/>
            <person name="Mori K."/>
        </authorList>
    </citation>
    <scope>NUCLEOTIDE SEQUENCE [LARGE SCALE GENOMIC DNA]</scope>
    <source>
        <strain evidence="3 4">CCM 8654</strain>
    </source>
</reference>
<sequence length="283" mass="29251">MTTPSTSASTSPSTSPTTPTGDAPVLLDVVDAVATITLNRPGAMNGLDVATKELLLATVLQVAEDPEVRCVVLTGSGRAFCVGQDLKEHLAGLRGEADVPLSDTVERHYNPIVHALATMAKPVIAAVNGVAAGAGASLAFAADFRILVESAGYNTSFAGVALSCDTGSSWTLPRLVGQPRAMELLYFPRTVPAQEALELGLATRVVPDDQLAEAVAELAGRLAAGPTVAYGSIRQAVAHSAAHPLEESLAFEAEKMALTGGTEDHLAAVDAFVTKQQPVFRGR</sequence>
<name>A0ABV6DYJ8_9ACTN</name>
<evidence type="ECO:0000313" key="3">
    <source>
        <dbReference type="EMBL" id="MFC0221801.1"/>
    </source>
</evidence>
<protein>
    <submittedName>
        <fullName evidence="3">Enoyl-CoA hydratase/isomerase family protein</fullName>
    </submittedName>
</protein>
<organism evidence="3 4">
    <name type="scientific">Nocardioides zeicaulis</name>
    <dbReference type="NCBI Taxonomy" id="1776857"/>
    <lineage>
        <taxon>Bacteria</taxon>
        <taxon>Bacillati</taxon>
        <taxon>Actinomycetota</taxon>
        <taxon>Actinomycetes</taxon>
        <taxon>Propionibacteriales</taxon>
        <taxon>Nocardioidaceae</taxon>
        <taxon>Nocardioides</taxon>
    </lineage>
</organism>
<proteinExistence type="inferred from homology"/>
<dbReference type="SUPFAM" id="SSF52096">
    <property type="entry name" value="ClpP/crotonase"/>
    <property type="match status" value="1"/>
</dbReference>
<keyword evidence="4" id="KW-1185">Reference proteome</keyword>
<dbReference type="EMBL" id="JBHLXH010000001">
    <property type="protein sequence ID" value="MFC0221801.1"/>
    <property type="molecule type" value="Genomic_DNA"/>
</dbReference>
<dbReference type="InterPro" id="IPR014748">
    <property type="entry name" value="Enoyl-CoA_hydra_C"/>
</dbReference>
<dbReference type="Gene3D" id="1.10.12.10">
    <property type="entry name" value="Lyase 2-enoyl-coa Hydratase, Chain A, domain 2"/>
    <property type="match status" value="1"/>
</dbReference>
<dbReference type="CDD" id="cd06558">
    <property type="entry name" value="crotonase-like"/>
    <property type="match status" value="1"/>
</dbReference>
<evidence type="ECO:0000313" key="4">
    <source>
        <dbReference type="Proteomes" id="UP001589698"/>
    </source>
</evidence>
<dbReference type="Pfam" id="PF00378">
    <property type="entry name" value="ECH_1"/>
    <property type="match status" value="1"/>
</dbReference>